<feature type="coiled-coil region" evidence="3">
    <location>
        <begin position="304"/>
        <end position="338"/>
    </location>
</feature>
<dbReference type="Pfam" id="PF00612">
    <property type="entry name" value="IQ"/>
    <property type="match status" value="1"/>
</dbReference>
<feature type="repeat" description="Pumilio" evidence="2">
    <location>
        <begin position="771"/>
        <end position="806"/>
    </location>
</feature>
<dbReference type="InterPro" id="IPR000048">
    <property type="entry name" value="IQ_motif_EF-hand-BS"/>
</dbReference>
<dbReference type="InterPro" id="IPR001313">
    <property type="entry name" value="Pumilio_RNA-bd_rpt"/>
</dbReference>
<dbReference type="SUPFAM" id="SSF48371">
    <property type="entry name" value="ARM repeat"/>
    <property type="match status" value="1"/>
</dbReference>
<dbReference type="STRING" id="109895.A0A507E0X4"/>
<proteinExistence type="predicted"/>
<feature type="repeat" description="Pumilio" evidence="2">
    <location>
        <begin position="690"/>
        <end position="725"/>
    </location>
</feature>
<keyword evidence="7" id="KW-1185">Reference proteome</keyword>
<evidence type="ECO:0000256" key="4">
    <source>
        <dbReference type="SAM" id="MobiDB-lite"/>
    </source>
</evidence>
<evidence type="ECO:0000256" key="2">
    <source>
        <dbReference type="PROSITE-ProRule" id="PRU00317"/>
    </source>
</evidence>
<dbReference type="CDD" id="cd07920">
    <property type="entry name" value="Pumilio"/>
    <property type="match status" value="1"/>
</dbReference>
<dbReference type="Proteomes" id="UP000318582">
    <property type="component" value="Unassembled WGS sequence"/>
</dbReference>
<dbReference type="InterPro" id="IPR011989">
    <property type="entry name" value="ARM-like"/>
</dbReference>
<sequence length="865" mass="96984">MSDYHPANDTFVATEQEPPCDSVRGRQETGDIDVIRYTMSSLQLDDCVTPWSPPNMGGLAGLAHRGPKPHMMMRHFSADSTLKSSNAILNGSSGTHRPVQMPSFTRPEQIKAVVSIQRAFRAKRSGKQVEHDAAVKIQATFRSFISRKETLSKLQAHNNMLQHELSNRDTRIARSTAELHLRNGMIEQFGKTITSLRRQLADASSSYEMKCDVKEKHIEQLDRDLQIALRTTSDLKYRLESNAVEYAKMAWEFKEKDSDSAHQYTLNLQRELESIRCQVSEMRSTREADSIRLSLKDKEIHELRFQMKEARRSLEAELATKNNEIDELRVRVSRLQLQQGQATASTPVESDIPPRAPSAASAHNAPAGSVKSIWSSAENSVSPFGLFSHEGSTDTLYSNGSSKSSTPVLENGTANMTPAMTSENNSNNAKGIWNPITCDLDFLNMSPAMVPMSAESLVDLYGADAGMMKNGDGLLGVCDEYGYGRNSLASRLLPPAQEKNTAANFYFLVDKIVRTNDQPASLLLQQKLKTGTNDVKGMIFDAILGQAISLIKNRFGNFLMQRVLEFGTPQQVRILGQTMRGNVLNLACDRFGCHVIQKALETVEEDLRASLISELFRCVRETITHRFACHVWQRIFQIKWDAEPPAIMHYLDSSLKGQWHLIANDENGSLVVQCIFENCNQKEKGPILCEVLARTVEVARGQWGNWVIQHILEHGAPVDRNYVMKVLVHNFYPMAIDQYASKVVEKGLKLAPKREMYEMIETVLTPNARDNGRPSILEMMNNQFANYVVQHILNLADPLQKDMCIRLLLPHISTLRNSKYGQRVAAIVEKHLRNSHQKFGVNVSANMISPLPMGIPNGHALGLRG</sequence>
<gene>
    <name evidence="6" type="ORF">PhCBS80983_g03861</name>
</gene>
<dbReference type="InterPro" id="IPR033712">
    <property type="entry name" value="Pumilio_RNA-bd"/>
</dbReference>
<protein>
    <recommendedName>
        <fullName evidence="5">PUM-HD domain-containing protein</fullName>
    </recommendedName>
</protein>
<feature type="compositionally biased region" description="Polar residues" evidence="4">
    <location>
        <begin position="338"/>
        <end position="348"/>
    </location>
</feature>
<dbReference type="PANTHER" id="PTHR12537">
    <property type="entry name" value="RNA BINDING PROTEIN PUMILIO-RELATED"/>
    <property type="match status" value="1"/>
</dbReference>
<organism evidence="6 7">
    <name type="scientific">Powellomyces hirtus</name>
    <dbReference type="NCBI Taxonomy" id="109895"/>
    <lineage>
        <taxon>Eukaryota</taxon>
        <taxon>Fungi</taxon>
        <taxon>Fungi incertae sedis</taxon>
        <taxon>Chytridiomycota</taxon>
        <taxon>Chytridiomycota incertae sedis</taxon>
        <taxon>Chytridiomycetes</taxon>
        <taxon>Spizellomycetales</taxon>
        <taxon>Powellomycetaceae</taxon>
        <taxon>Powellomyces</taxon>
    </lineage>
</organism>
<comment type="caution">
    <text evidence="6">The sequence shown here is derived from an EMBL/GenBank/DDBJ whole genome shotgun (WGS) entry which is preliminary data.</text>
</comment>
<keyword evidence="1" id="KW-0677">Repeat</keyword>
<dbReference type="AlphaFoldDB" id="A0A507E0X4"/>
<name>A0A507E0X4_9FUNG</name>
<dbReference type="PROSITE" id="PS50302">
    <property type="entry name" value="PUM"/>
    <property type="match status" value="5"/>
</dbReference>
<evidence type="ECO:0000313" key="7">
    <source>
        <dbReference type="Proteomes" id="UP000318582"/>
    </source>
</evidence>
<accession>A0A507E0X4</accession>
<feature type="repeat" description="Pumilio" evidence="2">
    <location>
        <begin position="726"/>
        <end position="761"/>
    </location>
</feature>
<dbReference type="Pfam" id="PF00806">
    <property type="entry name" value="PUF"/>
    <property type="match status" value="8"/>
</dbReference>
<dbReference type="GO" id="GO:0010608">
    <property type="term" value="P:post-transcriptional regulation of gene expression"/>
    <property type="evidence" value="ECO:0007669"/>
    <property type="project" value="TreeGrafter"/>
</dbReference>
<evidence type="ECO:0000313" key="6">
    <source>
        <dbReference type="EMBL" id="TPX57382.1"/>
    </source>
</evidence>
<reference evidence="6 7" key="1">
    <citation type="journal article" date="2019" name="Sci. Rep.">
        <title>Comparative genomics of chytrid fungi reveal insights into the obligate biotrophic and pathogenic lifestyle of Synchytrium endobioticum.</title>
        <authorList>
            <person name="van de Vossenberg B.T.L.H."/>
            <person name="Warris S."/>
            <person name="Nguyen H.D.T."/>
            <person name="van Gent-Pelzer M.P.E."/>
            <person name="Joly D.L."/>
            <person name="van de Geest H.C."/>
            <person name="Bonants P.J.M."/>
            <person name="Smith D.S."/>
            <person name="Levesque C.A."/>
            <person name="van der Lee T.A.J."/>
        </authorList>
    </citation>
    <scope>NUCLEOTIDE SEQUENCE [LARGE SCALE GENOMIC DNA]</scope>
    <source>
        <strain evidence="6 7">CBS 809.83</strain>
    </source>
</reference>
<dbReference type="GO" id="GO:0003730">
    <property type="term" value="F:mRNA 3'-UTR binding"/>
    <property type="evidence" value="ECO:0007669"/>
    <property type="project" value="TreeGrafter"/>
</dbReference>
<dbReference type="SMART" id="SM00025">
    <property type="entry name" value="Pumilio"/>
    <property type="match status" value="8"/>
</dbReference>
<dbReference type="PROSITE" id="PS50303">
    <property type="entry name" value="PUM_HD"/>
    <property type="match status" value="1"/>
</dbReference>
<dbReference type="PROSITE" id="PS50096">
    <property type="entry name" value="IQ"/>
    <property type="match status" value="1"/>
</dbReference>
<dbReference type="PANTHER" id="PTHR12537:SF48">
    <property type="entry name" value="MEIOTIC COILED-COIL PROTEIN 2"/>
    <property type="match status" value="1"/>
</dbReference>
<evidence type="ECO:0000256" key="1">
    <source>
        <dbReference type="ARBA" id="ARBA00022737"/>
    </source>
</evidence>
<dbReference type="Gene3D" id="1.20.5.190">
    <property type="match status" value="1"/>
</dbReference>
<evidence type="ECO:0000256" key="3">
    <source>
        <dbReference type="SAM" id="Coils"/>
    </source>
</evidence>
<evidence type="ECO:0000259" key="5">
    <source>
        <dbReference type="PROSITE" id="PS50303"/>
    </source>
</evidence>
<feature type="domain" description="PUM-HD" evidence="5">
    <location>
        <begin position="484"/>
        <end position="832"/>
    </location>
</feature>
<dbReference type="GO" id="GO:0005737">
    <property type="term" value="C:cytoplasm"/>
    <property type="evidence" value="ECO:0007669"/>
    <property type="project" value="TreeGrafter"/>
</dbReference>
<feature type="repeat" description="Pumilio" evidence="2">
    <location>
        <begin position="542"/>
        <end position="577"/>
    </location>
</feature>
<feature type="region of interest" description="Disordered" evidence="4">
    <location>
        <begin position="338"/>
        <end position="365"/>
    </location>
</feature>
<feature type="compositionally biased region" description="Low complexity" evidence="4">
    <location>
        <begin position="350"/>
        <end position="365"/>
    </location>
</feature>
<feature type="repeat" description="Pumilio" evidence="2">
    <location>
        <begin position="578"/>
        <end position="613"/>
    </location>
</feature>
<dbReference type="CDD" id="cd23767">
    <property type="entry name" value="IQCD"/>
    <property type="match status" value="1"/>
</dbReference>
<dbReference type="InterPro" id="IPR033133">
    <property type="entry name" value="PUM-HD"/>
</dbReference>
<keyword evidence="3" id="KW-0175">Coiled coil</keyword>
<dbReference type="Gene3D" id="1.25.10.10">
    <property type="entry name" value="Leucine-rich Repeat Variant"/>
    <property type="match status" value="1"/>
</dbReference>
<dbReference type="EMBL" id="QEAQ01000053">
    <property type="protein sequence ID" value="TPX57382.1"/>
    <property type="molecule type" value="Genomic_DNA"/>
</dbReference>
<feature type="region of interest" description="Disordered" evidence="4">
    <location>
        <begin position="1"/>
        <end position="26"/>
    </location>
</feature>
<dbReference type="InterPro" id="IPR016024">
    <property type="entry name" value="ARM-type_fold"/>
</dbReference>